<evidence type="ECO:0000313" key="5">
    <source>
        <dbReference type="Proteomes" id="UP001470230"/>
    </source>
</evidence>
<feature type="region of interest" description="Disordered" evidence="2">
    <location>
        <begin position="342"/>
        <end position="373"/>
    </location>
</feature>
<keyword evidence="5" id="KW-1185">Reference proteome</keyword>
<proteinExistence type="predicted"/>
<dbReference type="Proteomes" id="UP001470230">
    <property type="component" value="Unassembled WGS sequence"/>
</dbReference>
<evidence type="ECO:0000256" key="1">
    <source>
        <dbReference type="SAM" id="Coils"/>
    </source>
</evidence>
<gene>
    <name evidence="4" type="ORF">M9Y10_008296</name>
    <name evidence="3" type="ORF">M9Y10_026563</name>
</gene>
<sequence>MTEAPKSQKSQASSVMTFSVDIGDASIDSNIIRHKENRILYFNDQITELSRVHAIAESEFNISRHLNQFQQQMIQKRYSEIDFRKQNLELLQKQFDDASQQYDNAVAKKKTLITQITRIHQTLKQTFERIERHVKKFENDKVSDDDDDNTSVDTTESENAIGSEKYDIMQKIKALRRKIVKAKFEQTKSDVSNLMLKVQKCELNSKITDLNNVLDSLKKRFQDCDKQIEEENKKQSEEIYDLKYEKEAAAQAEQLADEAERSLNRSLLDNFSIETQQEYAIFKALVKQNKERKAQIKLRRLKLERATKRRDIRIKHGLIKSGPATPSPQKLKNNTMMLKMIDKRNRSVSPVRQSDKASTTSRRSRRSRIERRQIKIDIENGNIDDLEEANREEREQSEALYRQKVKKINDLNDRIADIANLKVQVAEAKTRNQEEKDMLTDLQLEMERKTKEKEDILQKCQDMTHDMSSIEKSDALQMRKMHLEEEQRRLVVRKQSIDELRKKVEFTDERLNKRDESIQAIDEKIAKIGEQIESSIQNVQNEVEYMLYGL</sequence>
<comment type="caution">
    <text evidence="4">The sequence shown here is derived from an EMBL/GenBank/DDBJ whole genome shotgun (WGS) entry which is preliminary data.</text>
</comment>
<evidence type="ECO:0000313" key="3">
    <source>
        <dbReference type="EMBL" id="KAK8834634.1"/>
    </source>
</evidence>
<feature type="coiled-coil region" evidence="1">
    <location>
        <begin position="81"/>
        <end position="140"/>
    </location>
</feature>
<evidence type="ECO:0000256" key="2">
    <source>
        <dbReference type="SAM" id="MobiDB-lite"/>
    </source>
</evidence>
<protein>
    <submittedName>
        <fullName evidence="4">Uncharacterized protein</fullName>
    </submittedName>
</protein>
<reference evidence="4 5" key="1">
    <citation type="submission" date="2024-04" db="EMBL/GenBank/DDBJ databases">
        <title>Tritrichomonas musculus Genome.</title>
        <authorList>
            <person name="Alves-Ferreira E."/>
            <person name="Grigg M."/>
            <person name="Lorenzi H."/>
            <person name="Galac M."/>
        </authorList>
    </citation>
    <scope>NUCLEOTIDE SEQUENCE [LARGE SCALE GENOMIC DNA]</scope>
    <source>
        <strain evidence="4 5">EAF2021</strain>
    </source>
</reference>
<dbReference type="EMBL" id="JAPFFF010000349">
    <property type="protein sequence ID" value="KAK8834634.1"/>
    <property type="molecule type" value="Genomic_DNA"/>
</dbReference>
<accession>A0ABR2IY15</accession>
<feature type="coiled-coil region" evidence="1">
    <location>
        <begin position="376"/>
        <end position="459"/>
    </location>
</feature>
<organism evidence="4 5">
    <name type="scientific">Tritrichomonas musculus</name>
    <dbReference type="NCBI Taxonomy" id="1915356"/>
    <lineage>
        <taxon>Eukaryota</taxon>
        <taxon>Metamonada</taxon>
        <taxon>Parabasalia</taxon>
        <taxon>Tritrichomonadida</taxon>
        <taxon>Tritrichomonadidae</taxon>
        <taxon>Tritrichomonas</taxon>
    </lineage>
</organism>
<evidence type="ECO:0000313" key="4">
    <source>
        <dbReference type="EMBL" id="KAK8870414.1"/>
    </source>
</evidence>
<keyword evidence="1" id="KW-0175">Coiled coil</keyword>
<dbReference type="EMBL" id="JAPFFF010000014">
    <property type="protein sequence ID" value="KAK8870414.1"/>
    <property type="molecule type" value="Genomic_DNA"/>
</dbReference>
<feature type="coiled-coil region" evidence="1">
    <location>
        <begin position="207"/>
        <end position="269"/>
    </location>
</feature>
<name>A0ABR2IY15_9EUKA</name>